<accession>A0A7C5THG5</accession>
<reference evidence="1" key="1">
    <citation type="journal article" date="2020" name="mSystems">
        <title>Genome- and Community-Level Interaction Insights into Carbon Utilization and Element Cycling Functions of Hydrothermarchaeota in Hydrothermal Sediment.</title>
        <authorList>
            <person name="Zhou Z."/>
            <person name="Liu Y."/>
            <person name="Xu W."/>
            <person name="Pan J."/>
            <person name="Luo Z.H."/>
            <person name="Li M."/>
        </authorList>
    </citation>
    <scope>NUCLEOTIDE SEQUENCE [LARGE SCALE GENOMIC DNA]</scope>
    <source>
        <strain evidence="1">SpSt-1121</strain>
    </source>
</reference>
<dbReference type="InterPro" id="IPR024078">
    <property type="entry name" value="LmbE-like_dom_sf"/>
</dbReference>
<sequence length="270" mass="30276">MAKFIEEILKLPEKEAIEALKKTLYPDFNEAFNKAEKILCIAPHPDDCEVGAGGAISSLSRKGKDIYIAIATDGSLGTSDPTLTPQQLAYIRMNEQEEAARIMGVKKVIWLGYKDGYMPYDKEARAKIVNIIRSLKPDIVLSPDPWLTYEAHPDHRNTGLLAAEATLASGLPHYVEEGLLMGLGSWRVKYIAFYYTSKPNFYFDISDTIDLKIKALKAHKSQFEAGWNMFEALIKFISALYGKKIGVRYAEAFKLLPTQLIHAIPFAEIL</sequence>
<dbReference type="SUPFAM" id="SSF102588">
    <property type="entry name" value="LmbE-like"/>
    <property type="match status" value="1"/>
</dbReference>
<organism evidence="1">
    <name type="scientific">Ignisphaera aggregans</name>
    <dbReference type="NCBI Taxonomy" id="334771"/>
    <lineage>
        <taxon>Archaea</taxon>
        <taxon>Thermoproteota</taxon>
        <taxon>Thermoprotei</taxon>
        <taxon>Desulfurococcales</taxon>
        <taxon>Desulfurococcaceae</taxon>
        <taxon>Ignisphaera</taxon>
    </lineage>
</organism>
<dbReference type="PANTHER" id="PTHR12993:SF11">
    <property type="entry name" value="N-ACETYLGLUCOSAMINYL-PHOSPHATIDYLINOSITOL DE-N-ACETYLASE"/>
    <property type="match status" value="1"/>
</dbReference>
<name>A0A7C5THG5_9CREN</name>
<dbReference type="PANTHER" id="PTHR12993">
    <property type="entry name" value="N-ACETYLGLUCOSAMINYL-PHOSPHATIDYLINOSITOL DE-N-ACETYLASE-RELATED"/>
    <property type="match status" value="1"/>
</dbReference>
<proteinExistence type="predicted"/>
<dbReference type="GO" id="GO:0016811">
    <property type="term" value="F:hydrolase activity, acting on carbon-nitrogen (but not peptide) bonds, in linear amides"/>
    <property type="evidence" value="ECO:0007669"/>
    <property type="project" value="TreeGrafter"/>
</dbReference>
<gene>
    <name evidence="1" type="ORF">ENM84_04740</name>
</gene>
<dbReference type="AlphaFoldDB" id="A0A7C5THG5"/>
<comment type="caution">
    <text evidence="1">The sequence shown here is derived from an EMBL/GenBank/DDBJ whole genome shotgun (WGS) entry which is preliminary data.</text>
</comment>
<dbReference type="Gene3D" id="3.40.50.10320">
    <property type="entry name" value="LmbE-like"/>
    <property type="match status" value="1"/>
</dbReference>
<dbReference type="EMBL" id="DRZI01000199">
    <property type="protein sequence ID" value="HHP81955.1"/>
    <property type="molecule type" value="Genomic_DNA"/>
</dbReference>
<evidence type="ECO:0000313" key="1">
    <source>
        <dbReference type="EMBL" id="HHP81955.1"/>
    </source>
</evidence>
<dbReference type="InterPro" id="IPR003737">
    <property type="entry name" value="GlcNAc_PI_deacetylase-related"/>
</dbReference>
<protein>
    <submittedName>
        <fullName evidence="1">PIG-L family deacetylase</fullName>
    </submittedName>
</protein>
<dbReference type="Pfam" id="PF02585">
    <property type="entry name" value="PIG-L"/>
    <property type="match status" value="1"/>
</dbReference>